<evidence type="ECO:0000256" key="2">
    <source>
        <dbReference type="ARBA" id="ARBA00022963"/>
    </source>
</evidence>
<dbReference type="EMBL" id="CP114584">
    <property type="protein sequence ID" value="WBA15944.1"/>
    <property type="molecule type" value="Genomic_DNA"/>
</dbReference>
<sequence>MTDNSPGTAMPIAPRHFTRPQRIALVLQGGGQRGIFTAGVLDAFLSARFDPFQLYLGTSAGALNLTAYVCQQHRYGHRFITELTTQERFFHLMKYVRRQHHMDLDWALSTALPGHEAALDIETAKLHLNGREAYACVTEVDTLKPAFFSITDDTWPDALKATCAIPLLYPHPVCINGKRYVDGGVSAAVPAKEAFARGADIIVVIRTEPTLEQDKGSSEDQSHFLDTLRTKFEAKKPQFKLSDYLSNFEFKYRLTRFETFQKELNKQLAELSERYKSSREQWVSRVRDGMREKAMQNGGRWLFGGDTIYRLQSLSGKPLSSEMLKMLTTHYQSYQNELQFLAEPPPRAQVLQIAPSAPLQSSALLSKPEQLDADYQLGLSLGNQFMAQYGDALNTISTVKSEAFEPTSVALPHQG</sequence>
<protein>
    <submittedName>
        <fullName evidence="6">DUF6363 domain-containing protein</fullName>
    </submittedName>
</protein>
<dbReference type="InterPro" id="IPR002641">
    <property type="entry name" value="PNPLA_dom"/>
</dbReference>
<feature type="short sequence motif" description="GXGXXG" evidence="4">
    <location>
        <begin position="29"/>
        <end position="34"/>
    </location>
</feature>
<accession>A0ABY7LHF6</accession>
<evidence type="ECO:0000259" key="5">
    <source>
        <dbReference type="PROSITE" id="PS51635"/>
    </source>
</evidence>
<dbReference type="PANTHER" id="PTHR14226:SF25">
    <property type="entry name" value="PHOSPHOESTERASE"/>
    <property type="match status" value="1"/>
</dbReference>
<feature type="domain" description="PNPLA" evidence="5">
    <location>
        <begin position="25"/>
        <end position="195"/>
    </location>
</feature>
<dbReference type="InterPro" id="IPR050301">
    <property type="entry name" value="NTE"/>
</dbReference>
<reference evidence="6" key="1">
    <citation type="submission" date="2022-09" db="EMBL/GenBank/DDBJ databases">
        <authorList>
            <person name="Li Z.-J."/>
        </authorList>
    </citation>
    <scope>NUCLEOTIDE SEQUENCE</scope>
    <source>
        <strain evidence="6">TGB10</strain>
    </source>
</reference>
<name>A0ABY7LHF6_9GAMM</name>
<feature type="short sequence motif" description="DGA/G" evidence="4">
    <location>
        <begin position="182"/>
        <end position="184"/>
    </location>
</feature>
<dbReference type="Gene3D" id="3.40.1090.10">
    <property type="entry name" value="Cytosolic phospholipase A2 catalytic domain"/>
    <property type="match status" value="2"/>
</dbReference>
<feature type="active site" description="Proton acceptor" evidence="4">
    <location>
        <position position="182"/>
    </location>
</feature>
<gene>
    <name evidence="6" type="ORF">N7E60_06695</name>
</gene>
<dbReference type="InterPro" id="IPR037483">
    <property type="entry name" value="YjjU-like"/>
</dbReference>
<dbReference type="InterPro" id="IPR016035">
    <property type="entry name" value="Acyl_Trfase/lysoPLipase"/>
</dbReference>
<dbReference type="Proteomes" id="UP001164676">
    <property type="component" value="Chromosome"/>
</dbReference>
<organism evidence="6 7">
    <name type="scientific">Salinivibrio proteolyticus</name>
    <dbReference type="NCBI Taxonomy" id="334715"/>
    <lineage>
        <taxon>Bacteria</taxon>
        <taxon>Pseudomonadati</taxon>
        <taxon>Pseudomonadota</taxon>
        <taxon>Gammaproteobacteria</taxon>
        <taxon>Vibrionales</taxon>
        <taxon>Vibrionaceae</taxon>
        <taxon>Salinivibrio</taxon>
    </lineage>
</organism>
<dbReference type="RefSeq" id="WP_269598464.1">
    <property type="nucleotide sequence ID" value="NZ_CP114584.1"/>
</dbReference>
<evidence type="ECO:0000256" key="3">
    <source>
        <dbReference type="ARBA" id="ARBA00023098"/>
    </source>
</evidence>
<keyword evidence="7" id="KW-1185">Reference proteome</keyword>
<keyword evidence="1 4" id="KW-0378">Hydrolase</keyword>
<dbReference type="CDD" id="cd07208">
    <property type="entry name" value="Pat_hypo_Ecoli_yjju_like"/>
    <property type="match status" value="1"/>
</dbReference>
<evidence type="ECO:0000256" key="1">
    <source>
        <dbReference type="ARBA" id="ARBA00022801"/>
    </source>
</evidence>
<feature type="active site" description="Nucleophile" evidence="4">
    <location>
        <position position="59"/>
    </location>
</feature>
<keyword evidence="3 4" id="KW-0443">Lipid metabolism</keyword>
<proteinExistence type="predicted"/>
<dbReference type="PROSITE" id="PS51635">
    <property type="entry name" value="PNPLA"/>
    <property type="match status" value="1"/>
</dbReference>
<dbReference type="PANTHER" id="PTHR14226">
    <property type="entry name" value="NEUROPATHY TARGET ESTERASE/SWISS CHEESE D.MELANOGASTER"/>
    <property type="match status" value="1"/>
</dbReference>
<feature type="short sequence motif" description="GXSXG" evidence="4">
    <location>
        <begin position="57"/>
        <end position="61"/>
    </location>
</feature>
<evidence type="ECO:0000313" key="6">
    <source>
        <dbReference type="EMBL" id="WBA15944.1"/>
    </source>
</evidence>
<dbReference type="SUPFAM" id="SSF52151">
    <property type="entry name" value="FabD/lysophospholipase-like"/>
    <property type="match status" value="1"/>
</dbReference>
<evidence type="ECO:0000313" key="7">
    <source>
        <dbReference type="Proteomes" id="UP001164676"/>
    </source>
</evidence>
<evidence type="ECO:0000256" key="4">
    <source>
        <dbReference type="PROSITE-ProRule" id="PRU01161"/>
    </source>
</evidence>
<dbReference type="Pfam" id="PF19890">
    <property type="entry name" value="DUF6363"/>
    <property type="match status" value="1"/>
</dbReference>
<keyword evidence="2 4" id="KW-0442">Lipid degradation</keyword>
<dbReference type="InterPro" id="IPR045943">
    <property type="entry name" value="DUF6363"/>
</dbReference>
<dbReference type="Pfam" id="PF01734">
    <property type="entry name" value="Patatin"/>
    <property type="match status" value="1"/>
</dbReference>